<dbReference type="Proteomes" id="UP000281647">
    <property type="component" value="Unassembled WGS sequence"/>
</dbReference>
<reference evidence="1 2" key="1">
    <citation type="submission" date="2018-11" db="EMBL/GenBank/DDBJ databases">
        <title>Pseudaminobacter arsenicus sp. nov., an arsenic-resistant bacterium isolated from arsenic-rich aquifers.</title>
        <authorList>
            <person name="Mu Y."/>
        </authorList>
    </citation>
    <scope>NUCLEOTIDE SEQUENCE [LARGE SCALE GENOMIC DNA]</scope>
    <source>
        <strain evidence="1 2">CB3</strain>
    </source>
</reference>
<name>A0A432V6Z3_9HYPH</name>
<dbReference type="AlphaFoldDB" id="A0A432V6Z3"/>
<organism evidence="1 2">
    <name type="scientific">Borborobacter arsenicus</name>
    <dbReference type="NCBI Taxonomy" id="1851146"/>
    <lineage>
        <taxon>Bacteria</taxon>
        <taxon>Pseudomonadati</taxon>
        <taxon>Pseudomonadota</taxon>
        <taxon>Alphaproteobacteria</taxon>
        <taxon>Hyphomicrobiales</taxon>
        <taxon>Phyllobacteriaceae</taxon>
        <taxon>Borborobacter</taxon>
    </lineage>
</organism>
<gene>
    <name evidence="1" type="ORF">EET67_09795</name>
</gene>
<keyword evidence="2" id="KW-1185">Reference proteome</keyword>
<comment type="caution">
    <text evidence="1">The sequence shown here is derived from an EMBL/GenBank/DDBJ whole genome shotgun (WGS) entry which is preliminary data.</text>
</comment>
<proteinExistence type="predicted"/>
<evidence type="ECO:0000313" key="1">
    <source>
        <dbReference type="EMBL" id="RUM97900.1"/>
    </source>
</evidence>
<dbReference type="RefSeq" id="WP_128626771.1">
    <property type="nucleotide sequence ID" value="NZ_RKST01000008.1"/>
</dbReference>
<evidence type="ECO:0000313" key="2">
    <source>
        <dbReference type="Proteomes" id="UP000281647"/>
    </source>
</evidence>
<protein>
    <submittedName>
        <fullName evidence="1">Uncharacterized protein</fullName>
    </submittedName>
</protein>
<dbReference type="EMBL" id="RKST01000008">
    <property type="protein sequence ID" value="RUM97900.1"/>
    <property type="molecule type" value="Genomic_DNA"/>
</dbReference>
<sequence length="81" mass="8483">MKASDIGRAQKLASELAQNITMRDRLAAGDTLTLAIGQGGNQAVIVLSTNYLASIRADLVAAFDKRIADDRAGLAELGVEP</sequence>
<accession>A0A432V6Z3</accession>